<dbReference type="RefSeq" id="WP_301245745.1">
    <property type="nucleotide sequence ID" value="NZ_JAROCC010000020.1"/>
</dbReference>
<evidence type="ECO:0000313" key="2">
    <source>
        <dbReference type="Proteomes" id="UP001175097"/>
    </source>
</evidence>
<dbReference type="Proteomes" id="UP001175097">
    <property type="component" value="Unassembled WGS sequence"/>
</dbReference>
<organism evidence="1 2">
    <name type="scientific">Sporosarcina highlanderae</name>
    <dbReference type="NCBI Taxonomy" id="3035916"/>
    <lineage>
        <taxon>Bacteria</taxon>
        <taxon>Bacillati</taxon>
        <taxon>Bacillota</taxon>
        <taxon>Bacilli</taxon>
        <taxon>Bacillales</taxon>
        <taxon>Caryophanaceae</taxon>
        <taxon>Sporosarcina</taxon>
    </lineage>
</organism>
<gene>
    <name evidence="1" type="ORF">P5G49_16910</name>
</gene>
<name>A0ABT8JVE2_9BACL</name>
<sequence>MSGKVKLTQKQSEGIEAMLRSGNWTHEQLIEKHARGMEWSGMQASKLNGIPLLTFVDALRIGYEVEEEYKVGDWVFILNVSKIGKVVRVGNDFVEVDNGMVPSFGFFRHATPEEIKAEKERRVWKEIGREVGEFRDGDRGIHASGTSVIRKDYIKECYDGGTLKGFYPAESFISITNDPDD</sequence>
<reference evidence="1" key="1">
    <citation type="submission" date="2023-03" db="EMBL/GenBank/DDBJ databases">
        <title>MT1 and MT2 Draft Genomes of Novel Species.</title>
        <authorList>
            <person name="Venkateswaran K."/>
        </authorList>
    </citation>
    <scope>NUCLEOTIDE SEQUENCE</scope>
    <source>
        <strain evidence="1">F6_3S_P_2</strain>
    </source>
</reference>
<proteinExistence type="predicted"/>
<keyword evidence="2" id="KW-1185">Reference proteome</keyword>
<dbReference type="EMBL" id="JAROCC010000020">
    <property type="protein sequence ID" value="MDN4609145.1"/>
    <property type="molecule type" value="Genomic_DNA"/>
</dbReference>
<comment type="caution">
    <text evidence="1">The sequence shown here is derived from an EMBL/GenBank/DDBJ whole genome shotgun (WGS) entry which is preliminary data.</text>
</comment>
<evidence type="ECO:0000313" key="1">
    <source>
        <dbReference type="EMBL" id="MDN4609145.1"/>
    </source>
</evidence>
<accession>A0ABT8JVE2</accession>
<protein>
    <submittedName>
        <fullName evidence="1">Uncharacterized protein</fullName>
    </submittedName>
</protein>